<name>A0ABS0Q5H6_9BACT</name>
<dbReference type="Pfam" id="PF07883">
    <property type="entry name" value="Cupin_2"/>
    <property type="match status" value="1"/>
</dbReference>
<dbReference type="InterPro" id="IPR014710">
    <property type="entry name" value="RmlC-like_jellyroll"/>
</dbReference>
<feature type="domain" description="Cupin type-2" evidence="2">
    <location>
        <begin position="39"/>
        <end position="92"/>
    </location>
</feature>
<dbReference type="InterPro" id="IPR011051">
    <property type="entry name" value="RmlC_Cupin_sf"/>
</dbReference>
<comment type="caution">
    <text evidence="3">The sequence shown here is derived from an EMBL/GenBank/DDBJ whole genome shotgun (WGS) entry which is preliminary data.</text>
</comment>
<sequence>MAADTSITKVDSQHSPTGPDGEKYLASGTHIAMRMWENEQPGEPKAPATRPYETVGYVLSGRAELHLAGQMVILEPGNSWVVPKNTEHTYKILESFSAVEATSPPAQVHGREEK</sequence>
<dbReference type="RefSeq" id="WP_198066927.1">
    <property type="nucleotide sequence ID" value="NZ_JAEDAD010000001.1"/>
</dbReference>
<evidence type="ECO:0000259" key="2">
    <source>
        <dbReference type="Pfam" id="PF07883"/>
    </source>
</evidence>
<evidence type="ECO:0000313" key="4">
    <source>
        <dbReference type="Proteomes" id="UP000625631"/>
    </source>
</evidence>
<dbReference type="SUPFAM" id="SSF51182">
    <property type="entry name" value="RmlC-like cupins"/>
    <property type="match status" value="1"/>
</dbReference>
<evidence type="ECO:0000313" key="3">
    <source>
        <dbReference type="EMBL" id="MBH8557613.1"/>
    </source>
</evidence>
<feature type="region of interest" description="Disordered" evidence="1">
    <location>
        <begin position="1"/>
        <end position="24"/>
    </location>
</feature>
<keyword evidence="4" id="KW-1185">Reference proteome</keyword>
<organism evidence="3 4">
    <name type="scientific">Hymenobacter negativus</name>
    <dbReference type="NCBI Taxonomy" id="2795026"/>
    <lineage>
        <taxon>Bacteria</taxon>
        <taxon>Pseudomonadati</taxon>
        <taxon>Bacteroidota</taxon>
        <taxon>Cytophagia</taxon>
        <taxon>Cytophagales</taxon>
        <taxon>Hymenobacteraceae</taxon>
        <taxon>Hymenobacter</taxon>
    </lineage>
</organism>
<proteinExistence type="predicted"/>
<protein>
    <submittedName>
        <fullName evidence="3">Cupin domain-containing protein</fullName>
    </submittedName>
</protein>
<dbReference type="Gene3D" id="2.60.120.10">
    <property type="entry name" value="Jelly Rolls"/>
    <property type="match status" value="1"/>
</dbReference>
<dbReference type="InterPro" id="IPR013096">
    <property type="entry name" value="Cupin_2"/>
</dbReference>
<feature type="compositionally biased region" description="Polar residues" evidence="1">
    <location>
        <begin position="1"/>
        <end position="16"/>
    </location>
</feature>
<evidence type="ECO:0000256" key="1">
    <source>
        <dbReference type="SAM" id="MobiDB-lite"/>
    </source>
</evidence>
<dbReference type="EMBL" id="JAEDAE010000002">
    <property type="protein sequence ID" value="MBH8557613.1"/>
    <property type="molecule type" value="Genomic_DNA"/>
</dbReference>
<accession>A0ABS0Q5H6</accession>
<gene>
    <name evidence="3" type="ORF">I7X13_06110</name>
</gene>
<reference evidence="3 4" key="1">
    <citation type="submission" date="2020-12" db="EMBL/GenBank/DDBJ databases">
        <title>Hymenobacter sp.</title>
        <authorList>
            <person name="Kim M.K."/>
        </authorList>
    </citation>
    <scope>NUCLEOTIDE SEQUENCE [LARGE SCALE GENOMIC DNA]</scope>
    <source>
        <strain evidence="3 4">BT442</strain>
    </source>
</reference>
<dbReference type="Proteomes" id="UP000625631">
    <property type="component" value="Unassembled WGS sequence"/>
</dbReference>